<dbReference type="PIRSF" id="PIRSF000161">
    <property type="entry name" value="DHPR"/>
    <property type="match status" value="1"/>
</dbReference>
<reference evidence="16 17" key="1">
    <citation type="journal article" date="2016" name="Environ. Microbiol.">
        <title>Genomic resolution of a cold subsurface aquifer community provides metabolic insights for novel microbes adapted to high CO concentrations.</title>
        <authorList>
            <person name="Probst A.J."/>
            <person name="Castelle C.J."/>
            <person name="Singh A."/>
            <person name="Brown C.T."/>
            <person name="Anantharaman K."/>
            <person name="Sharon I."/>
            <person name="Hug L.A."/>
            <person name="Burstein D."/>
            <person name="Emerson J.B."/>
            <person name="Thomas B.C."/>
            <person name="Banfield J.F."/>
        </authorList>
    </citation>
    <scope>NUCLEOTIDE SEQUENCE [LARGE SCALE GENOMIC DNA]</scope>
    <source>
        <strain evidence="16">CG1_02_38_46</strain>
    </source>
</reference>
<dbReference type="UniPathway" id="UPA00034">
    <property type="reaction ID" value="UER00018"/>
</dbReference>
<feature type="binding site" evidence="13">
    <location>
        <begin position="8"/>
        <end position="13"/>
    </location>
    <ligand>
        <name>NAD(+)</name>
        <dbReference type="ChEBI" id="CHEBI:57540"/>
    </ligand>
</feature>
<feature type="binding site" evidence="13">
    <location>
        <position position="155"/>
    </location>
    <ligand>
        <name>(S)-2,3,4,5-tetrahydrodipicolinate</name>
        <dbReference type="ChEBI" id="CHEBI:16845"/>
    </ligand>
</feature>
<dbReference type="GO" id="GO:0009089">
    <property type="term" value="P:lysine biosynthetic process via diaminopimelate"/>
    <property type="evidence" value="ECO:0007669"/>
    <property type="project" value="UniProtKB-UniRule"/>
</dbReference>
<protein>
    <recommendedName>
        <fullName evidence="10 13">4-hydroxy-tetrahydrodipicolinate reductase</fullName>
        <shortName evidence="13">HTPA reductase</shortName>
        <ecNumber evidence="10 13">1.17.1.8</ecNumber>
    </recommendedName>
</protein>
<sequence length="273" mass="29577">MIKVIVSGACGRMGSRVIANLIAQKDMKLAGALEKEGHPGLWKDVGDVLHIGELGIKLSKDSGEVIRNGDILVEFSNPETSLEHLRIAAKNKKSVVLGTTGFNNAQVEEIKRTVKEIPCVFSPNMSVGVNLLFKIAREIAPILKDYDIEIIEAHHNLKKDAPSGTALKIAQIISETLGLNLDKDGVYGRKGFTGERKKGEIGIHSVRGGDIAGDHTVIFAGQGERLELTHRASNRDAFALGAIKAIRFIVNAKPGLYNMEDVLLFPILDGQTK</sequence>
<dbReference type="GO" id="GO:0008839">
    <property type="term" value="F:4-hydroxy-tetrahydrodipicolinate reductase"/>
    <property type="evidence" value="ECO:0007669"/>
    <property type="project" value="UniProtKB-UniRule"/>
</dbReference>
<feature type="domain" description="Dihydrodipicolinate reductase N-terminal" evidence="14">
    <location>
        <begin position="2"/>
        <end position="125"/>
    </location>
</feature>
<dbReference type="PROSITE" id="PS01298">
    <property type="entry name" value="DAPB"/>
    <property type="match status" value="1"/>
</dbReference>
<dbReference type="GO" id="GO:0051287">
    <property type="term" value="F:NAD binding"/>
    <property type="evidence" value="ECO:0007669"/>
    <property type="project" value="UniProtKB-UniRule"/>
</dbReference>
<evidence type="ECO:0000256" key="9">
    <source>
        <dbReference type="ARBA" id="ARBA00037922"/>
    </source>
</evidence>
<evidence type="ECO:0000256" key="8">
    <source>
        <dbReference type="ARBA" id="ARBA00023154"/>
    </source>
</evidence>
<keyword evidence="6 13" id="KW-0560">Oxidoreductase</keyword>
<feature type="binding site" evidence="13">
    <location>
        <begin position="98"/>
        <end position="100"/>
    </location>
    <ligand>
        <name>NAD(+)</name>
        <dbReference type="ChEBI" id="CHEBI:57540"/>
    </ligand>
</feature>
<dbReference type="SUPFAM" id="SSF51735">
    <property type="entry name" value="NAD(P)-binding Rossmann-fold domains"/>
    <property type="match status" value="1"/>
</dbReference>
<dbReference type="GO" id="GO:0019877">
    <property type="term" value="P:diaminopimelate biosynthetic process"/>
    <property type="evidence" value="ECO:0007669"/>
    <property type="project" value="UniProtKB-UniRule"/>
</dbReference>
<dbReference type="CDD" id="cd02274">
    <property type="entry name" value="DHDPR_N"/>
    <property type="match status" value="1"/>
</dbReference>
<comment type="similarity">
    <text evidence="1 13">Belongs to the DapB family.</text>
</comment>
<evidence type="ECO:0000256" key="13">
    <source>
        <dbReference type="HAMAP-Rule" id="MF_00102"/>
    </source>
</evidence>
<comment type="caution">
    <text evidence="16">The sequence shown here is derived from an EMBL/GenBank/DDBJ whole genome shotgun (WGS) entry which is preliminary data.</text>
</comment>
<feature type="active site" description="Proton donor/acceptor" evidence="13">
    <location>
        <position position="154"/>
    </location>
</feature>
<evidence type="ECO:0000256" key="4">
    <source>
        <dbReference type="ARBA" id="ARBA00022857"/>
    </source>
</evidence>
<dbReference type="NCBIfam" id="TIGR00036">
    <property type="entry name" value="dapB"/>
    <property type="match status" value="1"/>
</dbReference>
<evidence type="ECO:0000256" key="10">
    <source>
        <dbReference type="ARBA" id="ARBA00038983"/>
    </source>
</evidence>
<evidence type="ECO:0000313" key="17">
    <source>
        <dbReference type="Proteomes" id="UP000182278"/>
    </source>
</evidence>
<evidence type="ECO:0000256" key="7">
    <source>
        <dbReference type="ARBA" id="ARBA00023027"/>
    </source>
</evidence>
<comment type="catalytic activity">
    <reaction evidence="11 13">
        <text>(S)-2,3,4,5-tetrahydrodipicolinate + NADP(+) + H2O = (2S,4S)-4-hydroxy-2,3,4,5-tetrahydrodipicolinate + NADPH + H(+)</text>
        <dbReference type="Rhea" id="RHEA:35331"/>
        <dbReference type="ChEBI" id="CHEBI:15377"/>
        <dbReference type="ChEBI" id="CHEBI:15378"/>
        <dbReference type="ChEBI" id="CHEBI:16845"/>
        <dbReference type="ChEBI" id="CHEBI:57783"/>
        <dbReference type="ChEBI" id="CHEBI:58349"/>
        <dbReference type="ChEBI" id="CHEBI:67139"/>
        <dbReference type="EC" id="1.17.1.8"/>
    </reaction>
</comment>
<accession>A0A1J4SFN8</accession>
<evidence type="ECO:0000259" key="15">
    <source>
        <dbReference type="Pfam" id="PF05173"/>
    </source>
</evidence>
<dbReference type="PANTHER" id="PTHR20836">
    <property type="entry name" value="DIHYDRODIPICOLINATE REDUCTASE"/>
    <property type="match status" value="1"/>
</dbReference>
<dbReference type="EMBL" id="MNUO01000023">
    <property type="protein sequence ID" value="OIN98112.1"/>
    <property type="molecule type" value="Genomic_DNA"/>
</dbReference>
<comment type="subcellular location">
    <subcellularLocation>
        <location evidence="13">Cytoplasm</location>
    </subcellularLocation>
</comment>
<feature type="binding site" evidence="13">
    <location>
        <position position="35"/>
    </location>
    <ligand>
        <name>NADP(+)</name>
        <dbReference type="ChEBI" id="CHEBI:58349"/>
    </ligand>
</feature>
<dbReference type="InterPro" id="IPR022663">
    <property type="entry name" value="DapB_C"/>
</dbReference>
<feature type="active site" description="Proton donor" evidence="13">
    <location>
        <position position="158"/>
    </location>
</feature>
<evidence type="ECO:0000313" key="16">
    <source>
        <dbReference type="EMBL" id="OIN98112.1"/>
    </source>
</evidence>
<evidence type="ECO:0000256" key="6">
    <source>
        <dbReference type="ARBA" id="ARBA00023002"/>
    </source>
</evidence>
<dbReference type="Proteomes" id="UP000182278">
    <property type="component" value="Unassembled WGS sequence"/>
</dbReference>
<dbReference type="PANTHER" id="PTHR20836:SF0">
    <property type="entry name" value="4-HYDROXY-TETRAHYDRODIPICOLINATE REDUCTASE 1, CHLOROPLASTIC-RELATED"/>
    <property type="match status" value="1"/>
</dbReference>
<keyword evidence="8 13" id="KW-0457">Lysine biosynthesis</keyword>
<evidence type="ECO:0000256" key="12">
    <source>
        <dbReference type="ARBA" id="ARBA00049396"/>
    </source>
</evidence>
<dbReference type="GO" id="GO:0016726">
    <property type="term" value="F:oxidoreductase activity, acting on CH or CH2 groups, NAD or NADP as acceptor"/>
    <property type="evidence" value="ECO:0007669"/>
    <property type="project" value="UniProtKB-UniRule"/>
</dbReference>
<dbReference type="Pfam" id="PF05173">
    <property type="entry name" value="DapB_C"/>
    <property type="match status" value="1"/>
</dbReference>
<dbReference type="Gene3D" id="3.30.360.10">
    <property type="entry name" value="Dihydrodipicolinate Reductase, domain 2"/>
    <property type="match status" value="1"/>
</dbReference>
<keyword evidence="7 13" id="KW-0520">NAD</keyword>
<comment type="pathway">
    <text evidence="9 13">Amino-acid biosynthesis; L-lysine biosynthesis via DAP pathway; (S)-tetrahydrodipicolinate from L-aspartate: step 4/4.</text>
</comment>
<keyword evidence="4 13" id="KW-0521">NADP</keyword>
<comment type="catalytic activity">
    <reaction evidence="12 13">
        <text>(S)-2,3,4,5-tetrahydrodipicolinate + NAD(+) + H2O = (2S,4S)-4-hydroxy-2,3,4,5-tetrahydrodipicolinate + NADH + H(+)</text>
        <dbReference type="Rhea" id="RHEA:35323"/>
        <dbReference type="ChEBI" id="CHEBI:15377"/>
        <dbReference type="ChEBI" id="CHEBI:15378"/>
        <dbReference type="ChEBI" id="CHEBI:16845"/>
        <dbReference type="ChEBI" id="CHEBI:57540"/>
        <dbReference type="ChEBI" id="CHEBI:57945"/>
        <dbReference type="ChEBI" id="CHEBI:67139"/>
        <dbReference type="EC" id="1.17.1.8"/>
    </reaction>
</comment>
<feature type="binding site" evidence="13">
    <location>
        <begin position="164"/>
        <end position="165"/>
    </location>
    <ligand>
        <name>(S)-2,3,4,5-tetrahydrodipicolinate</name>
        <dbReference type="ChEBI" id="CHEBI:16845"/>
    </ligand>
</feature>
<dbReference type="InterPro" id="IPR036291">
    <property type="entry name" value="NAD(P)-bd_dom_sf"/>
</dbReference>
<evidence type="ECO:0000256" key="5">
    <source>
        <dbReference type="ARBA" id="ARBA00022915"/>
    </source>
</evidence>
<evidence type="ECO:0000259" key="14">
    <source>
        <dbReference type="Pfam" id="PF01113"/>
    </source>
</evidence>
<dbReference type="SUPFAM" id="SSF55347">
    <property type="entry name" value="Glyceraldehyde-3-phosphate dehydrogenase-like, C-terminal domain"/>
    <property type="match status" value="1"/>
</dbReference>
<evidence type="ECO:0000256" key="11">
    <source>
        <dbReference type="ARBA" id="ARBA00049080"/>
    </source>
</evidence>
<name>A0A1J4SFN8_9BACT</name>
<feature type="binding site" evidence="13">
    <location>
        <begin position="122"/>
        <end position="125"/>
    </location>
    <ligand>
        <name>NAD(+)</name>
        <dbReference type="ChEBI" id="CHEBI:57540"/>
    </ligand>
</feature>
<evidence type="ECO:0000256" key="2">
    <source>
        <dbReference type="ARBA" id="ARBA00022490"/>
    </source>
</evidence>
<evidence type="ECO:0000256" key="1">
    <source>
        <dbReference type="ARBA" id="ARBA00006642"/>
    </source>
</evidence>
<feature type="binding site" evidence="13">
    <location>
        <position position="34"/>
    </location>
    <ligand>
        <name>NAD(+)</name>
        <dbReference type="ChEBI" id="CHEBI:57540"/>
    </ligand>
</feature>
<comment type="subunit">
    <text evidence="13">Homotetramer.</text>
</comment>
<dbReference type="InterPro" id="IPR023940">
    <property type="entry name" value="DHDPR_bac"/>
</dbReference>
<keyword evidence="2 13" id="KW-0963">Cytoplasm</keyword>
<keyword evidence="5 13" id="KW-0220">Diaminopimelate biosynthesis</keyword>
<proteinExistence type="inferred from homology"/>
<gene>
    <name evidence="13" type="primary">dapB</name>
    <name evidence="16" type="ORF">AUJ66_01540</name>
</gene>
<dbReference type="HAMAP" id="MF_00102">
    <property type="entry name" value="DapB"/>
    <property type="match status" value="1"/>
</dbReference>
<evidence type="ECO:0000256" key="3">
    <source>
        <dbReference type="ARBA" id="ARBA00022605"/>
    </source>
</evidence>
<dbReference type="Gene3D" id="3.40.50.720">
    <property type="entry name" value="NAD(P)-binding Rossmann-like Domain"/>
    <property type="match status" value="1"/>
</dbReference>
<dbReference type="FunFam" id="3.30.360.10:FF:000004">
    <property type="entry name" value="4-hydroxy-tetrahydrodipicolinate reductase"/>
    <property type="match status" value="1"/>
</dbReference>
<dbReference type="GO" id="GO:0050661">
    <property type="term" value="F:NADP binding"/>
    <property type="evidence" value="ECO:0007669"/>
    <property type="project" value="UniProtKB-UniRule"/>
</dbReference>
<dbReference type="STRING" id="1817893.AUJ66_01540"/>
<dbReference type="Pfam" id="PF01113">
    <property type="entry name" value="DapB_N"/>
    <property type="match status" value="1"/>
</dbReference>
<dbReference type="AlphaFoldDB" id="A0A1J4SFN8"/>
<feature type="domain" description="Dihydrodipicolinate reductase C-terminal" evidence="15">
    <location>
        <begin position="128"/>
        <end position="263"/>
    </location>
</feature>
<comment type="caution">
    <text evidence="13">Was originally thought to be a dihydrodipicolinate reductase (DHDPR), catalyzing the conversion of dihydrodipicolinate to tetrahydrodipicolinate. However, it was shown in E.coli that the substrate of the enzymatic reaction is not dihydrodipicolinate (DHDP) but in fact (2S,4S)-4-hydroxy-2,3,4,5-tetrahydrodipicolinic acid (HTPA), the product released by the DapA-catalyzed reaction.</text>
</comment>
<dbReference type="EC" id="1.17.1.8" evidence="10 13"/>
<dbReference type="GO" id="GO:0005737">
    <property type="term" value="C:cytoplasm"/>
    <property type="evidence" value="ECO:0007669"/>
    <property type="project" value="UniProtKB-SubCell"/>
</dbReference>
<organism evidence="16 17">
    <name type="scientific">Candidatus Desantisbacteria bacterium CG1_02_38_46</name>
    <dbReference type="NCBI Taxonomy" id="1817893"/>
    <lineage>
        <taxon>Bacteria</taxon>
        <taxon>Candidatus Desantisiibacteriota</taxon>
    </lineage>
</organism>
<comment type="function">
    <text evidence="13">Catalyzes the conversion of 4-hydroxy-tetrahydrodipicolinate (HTPA) to tetrahydrodipicolinate.</text>
</comment>
<keyword evidence="3 13" id="KW-0028">Amino-acid biosynthesis</keyword>
<dbReference type="InterPro" id="IPR000846">
    <property type="entry name" value="DapB_N"/>
</dbReference>
<dbReference type="InterPro" id="IPR022664">
    <property type="entry name" value="DapB_N_CS"/>
</dbReference>